<reference evidence="2 3" key="1">
    <citation type="submission" date="2016-10" db="EMBL/GenBank/DDBJ databases">
        <authorList>
            <person name="de Groot N.N."/>
        </authorList>
    </citation>
    <scope>NUCLEOTIDE SEQUENCE [LARGE SCALE GENOMIC DNA]</scope>
    <source>
        <strain evidence="2 3">DSM 25186</strain>
    </source>
</reference>
<evidence type="ECO:0000256" key="1">
    <source>
        <dbReference type="SAM" id="Phobius"/>
    </source>
</evidence>
<dbReference type="STRING" id="1075417.SAMN05421823_10128"/>
<evidence type="ECO:0000313" key="2">
    <source>
        <dbReference type="EMBL" id="SDJ75727.1"/>
    </source>
</evidence>
<organism evidence="2 3">
    <name type="scientific">Catalinimonas alkaloidigena</name>
    <dbReference type="NCBI Taxonomy" id="1075417"/>
    <lineage>
        <taxon>Bacteria</taxon>
        <taxon>Pseudomonadati</taxon>
        <taxon>Bacteroidota</taxon>
        <taxon>Cytophagia</taxon>
        <taxon>Cytophagales</taxon>
        <taxon>Catalimonadaceae</taxon>
        <taxon>Catalinimonas</taxon>
    </lineage>
</organism>
<dbReference type="AlphaFoldDB" id="A0A1G8WC57"/>
<gene>
    <name evidence="2" type="ORF">SAMN05421823_10128</name>
</gene>
<dbReference type="Proteomes" id="UP000198510">
    <property type="component" value="Unassembled WGS sequence"/>
</dbReference>
<evidence type="ECO:0008006" key="4">
    <source>
        <dbReference type="Google" id="ProtNLM"/>
    </source>
</evidence>
<keyword evidence="1" id="KW-0812">Transmembrane</keyword>
<name>A0A1G8WC57_9BACT</name>
<evidence type="ECO:0000313" key="3">
    <source>
        <dbReference type="Proteomes" id="UP000198510"/>
    </source>
</evidence>
<keyword evidence="3" id="KW-1185">Reference proteome</keyword>
<proteinExistence type="predicted"/>
<dbReference type="EMBL" id="FNFO01000001">
    <property type="protein sequence ID" value="SDJ75727.1"/>
    <property type="molecule type" value="Genomic_DNA"/>
</dbReference>
<keyword evidence="1" id="KW-0472">Membrane</keyword>
<keyword evidence="1" id="KW-1133">Transmembrane helix</keyword>
<feature type="transmembrane region" description="Helical" evidence="1">
    <location>
        <begin position="15"/>
        <end position="36"/>
    </location>
</feature>
<accession>A0A1G8WC57</accession>
<sequence>MKFTYYLERVADVEIWPIVSLTIFFIFFVCLLIWVLRADQGYIAHMADLPVADGNQEVVPGKEVRHE</sequence>
<dbReference type="RefSeq" id="WP_176955833.1">
    <property type="nucleotide sequence ID" value="NZ_FNFO01000001.1"/>
</dbReference>
<protein>
    <recommendedName>
        <fullName evidence="4">Cbb3-type cytochrome oxidase component FixQ</fullName>
    </recommendedName>
</protein>